<evidence type="ECO:0000313" key="2">
    <source>
        <dbReference type="Proteomes" id="UP000298327"/>
    </source>
</evidence>
<dbReference type="EMBL" id="SEOQ01000095">
    <property type="protein sequence ID" value="TFY70571.1"/>
    <property type="molecule type" value="Genomic_DNA"/>
</dbReference>
<name>A0A4Y9Z9V5_9AGAM</name>
<accession>A0A4Y9Z9V5</accession>
<proteinExistence type="predicted"/>
<comment type="caution">
    <text evidence="1">The sequence shown here is derived from an EMBL/GenBank/DDBJ whole genome shotgun (WGS) entry which is preliminary data.</text>
</comment>
<protein>
    <submittedName>
        <fullName evidence="1">Uncharacterized protein</fullName>
    </submittedName>
</protein>
<reference evidence="1 2" key="1">
    <citation type="submission" date="2019-02" db="EMBL/GenBank/DDBJ databases">
        <title>Genome sequencing of the rare red list fungi Dentipellis fragilis.</title>
        <authorList>
            <person name="Buettner E."/>
            <person name="Kellner H."/>
        </authorList>
    </citation>
    <scope>NUCLEOTIDE SEQUENCE [LARGE SCALE GENOMIC DNA]</scope>
    <source>
        <strain evidence="1 2">DSM 105465</strain>
    </source>
</reference>
<dbReference type="AlphaFoldDB" id="A0A4Y9Z9V5"/>
<organism evidence="1 2">
    <name type="scientific">Dentipellis fragilis</name>
    <dbReference type="NCBI Taxonomy" id="205917"/>
    <lineage>
        <taxon>Eukaryota</taxon>
        <taxon>Fungi</taxon>
        <taxon>Dikarya</taxon>
        <taxon>Basidiomycota</taxon>
        <taxon>Agaricomycotina</taxon>
        <taxon>Agaricomycetes</taxon>
        <taxon>Russulales</taxon>
        <taxon>Hericiaceae</taxon>
        <taxon>Dentipellis</taxon>
    </lineage>
</organism>
<sequence>MPPNRCGATSISRLAHPRAAFNRPTYPCQDLWSQIEALRLPSASALPTHIEASLLWVAQLEATTVTSTSRFEKIRRPSGIDGMISRLRAASAAQTAHGQPGMPFTCLTYAKGSGAISPDQRVYIVLILEFASEDETLMDLRKECHKASVRCALCPTVSGTYSAQGPSSYGNSDDKDGAYDRTAYLHIQLID</sequence>
<dbReference type="Proteomes" id="UP000298327">
    <property type="component" value="Unassembled WGS sequence"/>
</dbReference>
<evidence type="ECO:0000313" key="1">
    <source>
        <dbReference type="EMBL" id="TFY70571.1"/>
    </source>
</evidence>
<gene>
    <name evidence="1" type="ORF">EVG20_g2444</name>
</gene>
<keyword evidence="2" id="KW-1185">Reference proteome</keyword>